<dbReference type="Proteomes" id="UP000247772">
    <property type="component" value="Unassembled WGS sequence"/>
</dbReference>
<name>A0A2V4TJC4_9BURK</name>
<dbReference type="RefSeq" id="WP_110855977.1">
    <property type="nucleotide sequence ID" value="NZ_QJSQ01000015.1"/>
</dbReference>
<dbReference type="OrthoDB" id="9135346at2"/>
<accession>A0A2V4TJC4</accession>
<evidence type="ECO:0000256" key="1">
    <source>
        <dbReference type="SAM" id="MobiDB-lite"/>
    </source>
</evidence>
<dbReference type="AlphaFoldDB" id="A0A2V4TJC4"/>
<feature type="region of interest" description="Disordered" evidence="1">
    <location>
        <begin position="1"/>
        <end position="33"/>
    </location>
</feature>
<reference evidence="2 3" key="1">
    <citation type="submission" date="2018-06" db="EMBL/GenBank/DDBJ databases">
        <title>Genomic Encyclopedia of Type Strains, Phase IV (KMG-V): Genome sequencing to study the core and pangenomes of soil and plant-associated prokaryotes.</title>
        <authorList>
            <person name="Whitman W."/>
        </authorList>
    </citation>
    <scope>NUCLEOTIDE SEQUENCE [LARGE SCALE GENOMIC DNA]</scope>
    <source>
        <strain evidence="2 3">SRCL-318</strain>
    </source>
</reference>
<feature type="region of interest" description="Disordered" evidence="1">
    <location>
        <begin position="186"/>
        <end position="234"/>
    </location>
</feature>
<evidence type="ECO:0000313" key="2">
    <source>
        <dbReference type="EMBL" id="PYE21338.1"/>
    </source>
</evidence>
<gene>
    <name evidence="2" type="ORF">C7410_115181</name>
</gene>
<feature type="compositionally biased region" description="Low complexity" evidence="1">
    <location>
        <begin position="65"/>
        <end position="78"/>
    </location>
</feature>
<dbReference type="EMBL" id="QJSQ01000015">
    <property type="protein sequence ID" value="PYE21338.1"/>
    <property type="molecule type" value="Genomic_DNA"/>
</dbReference>
<organism evidence="2 3">
    <name type="scientific">Paraburkholderia silvatlantica</name>
    <dbReference type="NCBI Taxonomy" id="321895"/>
    <lineage>
        <taxon>Bacteria</taxon>
        <taxon>Pseudomonadati</taxon>
        <taxon>Pseudomonadota</taxon>
        <taxon>Betaproteobacteria</taxon>
        <taxon>Burkholderiales</taxon>
        <taxon>Burkholderiaceae</taxon>
        <taxon>Paraburkholderia</taxon>
    </lineage>
</organism>
<evidence type="ECO:0000313" key="3">
    <source>
        <dbReference type="Proteomes" id="UP000247772"/>
    </source>
</evidence>
<proteinExistence type="predicted"/>
<feature type="region of interest" description="Disordered" evidence="1">
    <location>
        <begin position="49"/>
        <end position="85"/>
    </location>
</feature>
<protein>
    <submittedName>
        <fullName evidence="2">Uncharacterized protein</fullName>
    </submittedName>
</protein>
<feature type="compositionally biased region" description="Basic and acidic residues" evidence="1">
    <location>
        <begin position="49"/>
        <end position="62"/>
    </location>
</feature>
<comment type="caution">
    <text evidence="2">The sequence shown here is derived from an EMBL/GenBank/DDBJ whole genome shotgun (WGS) entry which is preliminary data.</text>
</comment>
<sequence length="234" mass="25872">MSDIQAEQPVEVPQEATPVEEIKQDKPDTSWVPRRISEITAARRAAEARVAELERENAELKSRGAPSEEPQPAPSSQSVDQLAKAYAERMVREQREQETLTQRIGEVNAAGTKEYGEEFDKSVQNLQMAGVGGPDFLRVLTNIPKPEAVVTWLGKPENLNEAMRMATLDPVQMAIEFTKLSSKASKELGKQISKAPPPIQPVEGRAGASDGVEPDPSDTQAWMAWRSKTKKTRR</sequence>